<organism evidence="7 8">
    <name type="scientific">Gigaspora margarita</name>
    <dbReference type="NCBI Taxonomy" id="4874"/>
    <lineage>
        <taxon>Eukaryota</taxon>
        <taxon>Fungi</taxon>
        <taxon>Fungi incertae sedis</taxon>
        <taxon>Mucoromycota</taxon>
        <taxon>Glomeromycotina</taxon>
        <taxon>Glomeromycetes</taxon>
        <taxon>Diversisporales</taxon>
        <taxon>Gigasporaceae</taxon>
        <taxon>Gigaspora</taxon>
    </lineage>
</organism>
<keyword evidence="3" id="KW-0418">Kinase</keyword>
<dbReference type="SUPFAM" id="SSF53300">
    <property type="entry name" value="vWA-like"/>
    <property type="match status" value="1"/>
</dbReference>
<evidence type="ECO:0000256" key="1">
    <source>
        <dbReference type="ARBA" id="ARBA00022679"/>
    </source>
</evidence>
<comment type="caution">
    <text evidence="7">The sequence shown here is derived from an EMBL/GenBank/DDBJ whole genome shotgun (WGS) entry which is preliminary data.</text>
</comment>
<dbReference type="InterPro" id="IPR036465">
    <property type="entry name" value="vWFA_dom_sf"/>
</dbReference>
<reference evidence="7 8" key="1">
    <citation type="journal article" date="2019" name="Environ. Microbiol.">
        <title>At the nexus of three kingdoms: the genome of the mycorrhizal fungus Gigaspora margarita provides insights into plant, endobacterial and fungal interactions.</title>
        <authorList>
            <person name="Venice F."/>
            <person name="Ghignone S."/>
            <person name="Salvioli di Fossalunga A."/>
            <person name="Amselem J."/>
            <person name="Novero M."/>
            <person name="Xianan X."/>
            <person name="Sedzielewska Toro K."/>
            <person name="Morin E."/>
            <person name="Lipzen A."/>
            <person name="Grigoriev I.V."/>
            <person name="Henrissat B."/>
            <person name="Martin F.M."/>
            <person name="Bonfante P."/>
        </authorList>
    </citation>
    <scope>NUCLEOTIDE SEQUENCE [LARGE SCALE GENOMIC DNA]</scope>
    <source>
        <strain evidence="7 8">BEG34</strain>
    </source>
</reference>
<keyword evidence="8" id="KW-1185">Reference proteome</keyword>
<evidence type="ECO:0000256" key="2">
    <source>
        <dbReference type="ARBA" id="ARBA00022741"/>
    </source>
</evidence>
<name>A0A8H4AT38_GIGMA</name>
<dbReference type="AlphaFoldDB" id="A0A8H4AT38"/>
<dbReference type="OrthoDB" id="2385419at2759"/>
<protein>
    <submittedName>
        <fullName evidence="7">Actin-binding protein ipp-like</fullName>
    </submittedName>
</protein>
<evidence type="ECO:0000259" key="5">
    <source>
        <dbReference type="PROSITE" id="PS50011"/>
    </source>
</evidence>
<dbReference type="CDD" id="cd00198">
    <property type="entry name" value="vWFA"/>
    <property type="match status" value="1"/>
</dbReference>
<proteinExistence type="predicted"/>
<evidence type="ECO:0000313" key="8">
    <source>
        <dbReference type="Proteomes" id="UP000439903"/>
    </source>
</evidence>
<dbReference type="InterPro" id="IPR002035">
    <property type="entry name" value="VWF_A"/>
</dbReference>
<feature type="domain" description="Protein kinase" evidence="5">
    <location>
        <begin position="376"/>
        <end position="638"/>
    </location>
</feature>
<dbReference type="GO" id="GO:0005524">
    <property type="term" value="F:ATP binding"/>
    <property type="evidence" value="ECO:0007669"/>
    <property type="project" value="UniProtKB-KW"/>
</dbReference>
<dbReference type="SMART" id="SM00327">
    <property type="entry name" value="VWA"/>
    <property type="match status" value="1"/>
</dbReference>
<dbReference type="PROSITE" id="PS50011">
    <property type="entry name" value="PROTEIN_KINASE_DOM"/>
    <property type="match status" value="1"/>
</dbReference>
<sequence length="645" mass="73765">MSLKSVHAVNNECLLYFSVLRLINKWFSSGEKNPLSLFICLDISGSMEGAIGQAKDAILQIIECLIHGGILSESDITCFIYNSECNAVKFSENPNMLLTNGEIKKFFANVNAGGGTSFASVFAKIIKNLSQINNDLAIIFFTDGVDDSTLNEELKNNLKGGLSNIPYGTEVHSIGFTENHNASLLSWLAQCGRKAGNFLYVKTPDELKSKIEDTTCKLLKLRKKALYVKIGEEQELMYFDDNGIGTLNINCEKKDQKIVISKDQKSLPETAYEFTSLHIMSDSDPMAIQLIIQFIQEKTIMLMNEIFICNAGARHKKCQQTLAVIDLYDKRLDEISNNNSNNFENTKELINMFKDFLTNIDVCESRSIFIPYEDGIWNGQEIYNGSYSKIEFGTYKNCSKRVAVKHFVGKVNLNKIVCELRKHRNLRNADIKNVITFYGVVRKPDYKICLVMEYAEYGNLQYYLSKTQYQWEQKAEWAIDISRGLIACHEYGITHLNMKTKNIFVDYALTLKIADFGLSYMRPRLNIECTEKGSIPWTSPEYISDDPKLRRYYEDQPQLSDIYSYGLVVWEILMNGKRPYDNMDNDEIIEAKLSKKIDNLIEELKGRDSPDELSNIVQKCCVYNPLNRIALEEVEILLSKFNKEQ</sequence>
<dbReference type="Pfam" id="PF07714">
    <property type="entry name" value="PK_Tyr_Ser-Thr"/>
    <property type="match status" value="1"/>
</dbReference>
<evidence type="ECO:0000256" key="4">
    <source>
        <dbReference type="ARBA" id="ARBA00022840"/>
    </source>
</evidence>
<evidence type="ECO:0000313" key="7">
    <source>
        <dbReference type="EMBL" id="KAF0529561.1"/>
    </source>
</evidence>
<feature type="domain" description="VWFA" evidence="6">
    <location>
        <begin position="36"/>
        <end position="215"/>
    </location>
</feature>
<dbReference type="InterPro" id="IPR051681">
    <property type="entry name" value="Ser/Thr_Kinases-Pseudokinases"/>
</dbReference>
<accession>A0A8H4AT38</accession>
<dbReference type="InterPro" id="IPR011009">
    <property type="entry name" value="Kinase-like_dom_sf"/>
</dbReference>
<dbReference type="InterPro" id="IPR000719">
    <property type="entry name" value="Prot_kinase_dom"/>
</dbReference>
<dbReference type="Gene3D" id="1.10.510.10">
    <property type="entry name" value="Transferase(Phosphotransferase) domain 1"/>
    <property type="match status" value="1"/>
</dbReference>
<dbReference type="PANTHER" id="PTHR44329">
    <property type="entry name" value="SERINE/THREONINE-PROTEIN KINASE TNNI3K-RELATED"/>
    <property type="match status" value="1"/>
</dbReference>
<dbReference type="EMBL" id="WTPW01000259">
    <property type="protein sequence ID" value="KAF0529561.1"/>
    <property type="molecule type" value="Genomic_DNA"/>
</dbReference>
<keyword evidence="4" id="KW-0067">ATP-binding</keyword>
<dbReference type="PROSITE" id="PS50234">
    <property type="entry name" value="VWFA"/>
    <property type="match status" value="1"/>
</dbReference>
<evidence type="ECO:0000256" key="3">
    <source>
        <dbReference type="ARBA" id="ARBA00022777"/>
    </source>
</evidence>
<dbReference type="PANTHER" id="PTHR44329:SF288">
    <property type="entry name" value="MITOGEN-ACTIVATED PROTEIN KINASE KINASE KINASE 20"/>
    <property type="match status" value="1"/>
</dbReference>
<gene>
    <name evidence="7" type="ORF">F8M41_012710</name>
</gene>
<dbReference type="GO" id="GO:0004674">
    <property type="term" value="F:protein serine/threonine kinase activity"/>
    <property type="evidence" value="ECO:0007669"/>
    <property type="project" value="TreeGrafter"/>
</dbReference>
<dbReference type="InterPro" id="IPR001245">
    <property type="entry name" value="Ser-Thr/Tyr_kinase_cat_dom"/>
</dbReference>
<dbReference type="Gene3D" id="3.40.50.410">
    <property type="entry name" value="von Willebrand factor, type A domain"/>
    <property type="match status" value="1"/>
</dbReference>
<dbReference type="SUPFAM" id="SSF56112">
    <property type="entry name" value="Protein kinase-like (PK-like)"/>
    <property type="match status" value="1"/>
</dbReference>
<keyword evidence="1" id="KW-0808">Transferase</keyword>
<keyword evidence="2" id="KW-0547">Nucleotide-binding</keyword>
<dbReference type="Proteomes" id="UP000439903">
    <property type="component" value="Unassembled WGS sequence"/>
</dbReference>
<evidence type="ECO:0000259" key="6">
    <source>
        <dbReference type="PROSITE" id="PS50234"/>
    </source>
</evidence>